<comment type="caution">
    <text evidence="1">The sequence shown here is derived from an EMBL/GenBank/DDBJ whole genome shotgun (WGS) entry which is preliminary data.</text>
</comment>
<protein>
    <recommendedName>
        <fullName evidence="3">DUF4283 domain-containing protein</fullName>
    </recommendedName>
</protein>
<gene>
    <name evidence="1" type="ORF">Ahy_A05g021673</name>
</gene>
<evidence type="ECO:0000313" key="1">
    <source>
        <dbReference type="EMBL" id="RYR55797.1"/>
    </source>
</evidence>
<proteinExistence type="predicted"/>
<name>A0A445CXY9_ARAHY</name>
<dbReference type="Proteomes" id="UP000289738">
    <property type="component" value="Chromosome A05"/>
</dbReference>
<organism evidence="1 2">
    <name type="scientific">Arachis hypogaea</name>
    <name type="common">Peanut</name>
    <dbReference type="NCBI Taxonomy" id="3818"/>
    <lineage>
        <taxon>Eukaryota</taxon>
        <taxon>Viridiplantae</taxon>
        <taxon>Streptophyta</taxon>
        <taxon>Embryophyta</taxon>
        <taxon>Tracheophyta</taxon>
        <taxon>Spermatophyta</taxon>
        <taxon>Magnoliopsida</taxon>
        <taxon>eudicotyledons</taxon>
        <taxon>Gunneridae</taxon>
        <taxon>Pentapetalae</taxon>
        <taxon>rosids</taxon>
        <taxon>fabids</taxon>
        <taxon>Fabales</taxon>
        <taxon>Fabaceae</taxon>
        <taxon>Papilionoideae</taxon>
        <taxon>50 kb inversion clade</taxon>
        <taxon>dalbergioids sensu lato</taxon>
        <taxon>Dalbergieae</taxon>
        <taxon>Pterocarpus clade</taxon>
        <taxon>Arachis</taxon>
    </lineage>
</organism>
<dbReference type="AlphaFoldDB" id="A0A445CXY9"/>
<evidence type="ECO:0000313" key="2">
    <source>
        <dbReference type="Proteomes" id="UP000289738"/>
    </source>
</evidence>
<evidence type="ECO:0008006" key="3">
    <source>
        <dbReference type="Google" id="ProtNLM"/>
    </source>
</evidence>
<dbReference type="EMBL" id="SDMP01000005">
    <property type="protein sequence ID" value="RYR55797.1"/>
    <property type="molecule type" value="Genomic_DNA"/>
</dbReference>
<keyword evidence="2" id="KW-1185">Reference proteome</keyword>
<accession>A0A445CXY9</accession>
<reference evidence="1 2" key="1">
    <citation type="submission" date="2019-01" db="EMBL/GenBank/DDBJ databases">
        <title>Sequencing of cultivated peanut Arachis hypogaea provides insights into genome evolution and oil improvement.</title>
        <authorList>
            <person name="Chen X."/>
        </authorList>
    </citation>
    <scope>NUCLEOTIDE SEQUENCE [LARGE SCALE GENOMIC DNA]</scope>
    <source>
        <strain evidence="2">cv. Fuhuasheng</strain>
        <tissue evidence="1">Leaves</tissue>
    </source>
</reference>
<sequence>MKTLVEVVNRRKIGYAAMKRRLEAIWDRFSGIDVIDLGNDFYIVKFLAQDDPDHALLDGP</sequence>